<keyword evidence="2" id="KW-0479">Metal-binding</keyword>
<sequence>MSLQLENQRQIVKEQIFKRIYSSLVDLAIVFSGSKTLKEITLKFLTPVVERSVYLSQKKIMNKRILKDKTDMMMAVIYSALRTNIHKKTVQILMKDVFLNPEAKSKAYEFQMKHGFIPPGFINIAPGKQCNLKCLHCYANASTGKEKLSYRTFSRIIKEAKDNWGAHFFVITGGEPFLWRDEEYTLLDIAERNQDCLFLVYTNGTLIYGDTLKRLSELCNILPAISVEGMEEATDARRGKGLFKKIVKVMNNLRNENIAFGISVTATKENYREVLSDEFIDYFFKKLGASFGWLFHYMPIGREPNPSLMPTPEQRLWMWQRSWDIVRKEKIMLGDFWNHGTVSNGCISAARPGGYFYIDWSGNIAPCAFFPYSTMNINDIYKSGKTIDAIFEDPFFKAIRTWQQNYGCLNAKLDAETDWLRPCPMRDHYATALKLVNKYNARLIDGNDPIMKSDRYTNEMIEFDRNLKEKVGSFWCEEYIKDSRH</sequence>
<keyword evidence="1" id="KW-0949">S-adenosyl-L-methionine</keyword>
<dbReference type="AlphaFoldDB" id="A0A9C9EM10"/>
<dbReference type="Gene3D" id="3.20.20.70">
    <property type="entry name" value="Aldolase class I"/>
    <property type="match status" value="1"/>
</dbReference>
<dbReference type="SFLD" id="SFLDS00029">
    <property type="entry name" value="Radical_SAM"/>
    <property type="match status" value="1"/>
</dbReference>
<name>A0A9C9EM10_UNCW3</name>
<dbReference type="GO" id="GO:0003824">
    <property type="term" value="F:catalytic activity"/>
    <property type="evidence" value="ECO:0007669"/>
    <property type="project" value="InterPro"/>
</dbReference>
<dbReference type="EMBL" id="DRIG01000048">
    <property type="protein sequence ID" value="HEC78394.1"/>
    <property type="molecule type" value="Genomic_DNA"/>
</dbReference>
<dbReference type="SFLD" id="SFLDG01067">
    <property type="entry name" value="SPASM/twitch_domain_containing"/>
    <property type="match status" value="1"/>
</dbReference>
<comment type="caution">
    <text evidence="6">The sequence shown here is derived from an EMBL/GenBank/DDBJ whole genome shotgun (WGS) entry which is preliminary data.</text>
</comment>
<dbReference type="GO" id="GO:0051536">
    <property type="term" value="F:iron-sulfur cluster binding"/>
    <property type="evidence" value="ECO:0007669"/>
    <property type="project" value="UniProtKB-KW"/>
</dbReference>
<dbReference type="InterPro" id="IPR007197">
    <property type="entry name" value="rSAM"/>
</dbReference>
<dbReference type="GO" id="GO:0046872">
    <property type="term" value="F:metal ion binding"/>
    <property type="evidence" value="ECO:0007669"/>
    <property type="project" value="UniProtKB-KW"/>
</dbReference>
<evidence type="ECO:0000256" key="4">
    <source>
        <dbReference type="ARBA" id="ARBA00023014"/>
    </source>
</evidence>
<reference evidence="6" key="1">
    <citation type="journal article" date="2020" name="mSystems">
        <title>Genome- and Community-Level Interaction Insights into Carbon Utilization and Element Cycling Functions of Hydrothermarchaeota in Hydrothermal Sediment.</title>
        <authorList>
            <person name="Zhou Z."/>
            <person name="Liu Y."/>
            <person name="Xu W."/>
            <person name="Pan J."/>
            <person name="Luo Z.H."/>
            <person name="Li M."/>
        </authorList>
    </citation>
    <scope>NUCLEOTIDE SEQUENCE</scope>
    <source>
        <strain evidence="6">HyVt-388</strain>
    </source>
</reference>
<proteinExistence type="predicted"/>
<dbReference type="PROSITE" id="PS51918">
    <property type="entry name" value="RADICAL_SAM"/>
    <property type="match status" value="1"/>
</dbReference>
<evidence type="ECO:0000313" key="7">
    <source>
        <dbReference type="Proteomes" id="UP000885826"/>
    </source>
</evidence>
<dbReference type="SUPFAM" id="SSF102114">
    <property type="entry name" value="Radical SAM enzymes"/>
    <property type="match status" value="1"/>
</dbReference>
<dbReference type="Pfam" id="PF04055">
    <property type="entry name" value="Radical_SAM"/>
    <property type="match status" value="1"/>
</dbReference>
<accession>A0A9C9EM10</accession>
<evidence type="ECO:0000313" key="6">
    <source>
        <dbReference type="EMBL" id="HEC78394.1"/>
    </source>
</evidence>
<dbReference type="PANTHER" id="PTHR43524">
    <property type="entry name" value="RADICAL SAM SUPERFAMILY PROTEIN"/>
    <property type="match status" value="1"/>
</dbReference>
<dbReference type="PANTHER" id="PTHR43524:SF1">
    <property type="entry name" value="RADICAL SAM SUPERFAMILY PROTEIN"/>
    <property type="match status" value="1"/>
</dbReference>
<evidence type="ECO:0000256" key="3">
    <source>
        <dbReference type="ARBA" id="ARBA00023004"/>
    </source>
</evidence>
<keyword evidence="4" id="KW-0411">Iron-sulfur</keyword>
<dbReference type="Proteomes" id="UP000885826">
    <property type="component" value="Unassembled WGS sequence"/>
</dbReference>
<gene>
    <name evidence="6" type="ORF">ENI34_04535</name>
</gene>
<evidence type="ECO:0000259" key="5">
    <source>
        <dbReference type="PROSITE" id="PS51918"/>
    </source>
</evidence>
<evidence type="ECO:0000256" key="1">
    <source>
        <dbReference type="ARBA" id="ARBA00022691"/>
    </source>
</evidence>
<protein>
    <submittedName>
        <fullName evidence="6">Radical SAM protein</fullName>
    </submittedName>
</protein>
<dbReference type="CDD" id="cd01335">
    <property type="entry name" value="Radical_SAM"/>
    <property type="match status" value="1"/>
</dbReference>
<dbReference type="InterPro" id="IPR058240">
    <property type="entry name" value="rSAM_sf"/>
</dbReference>
<evidence type="ECO:0000256" key="2">
    <source>
        <dbReference type="ARBA" id="ARBA00022723"/>
    </source>
</evidence>
<dbReference type="InterPro" id="IPR013785">
    <property type="entry name" value="Aldolase_TIM"/>
</dbReference>
<organism evidence="6 7">
    <name type="scientific">candidate division WOR-3 bacterium</name>
    <dbReference type="NCBI Taxonomy" id="2052148"/>
    <lineage>
        <taxon>Bacteria</taxon>
        <taxon>Bacteria division WOR-3</taxon>
    </lineage>
</organism>
<feature type="domain" description="Radical SAM core" evidence="5">
    <location>
        <begin position="114"/>
        <end position="335"/>
    </location>
</feature>
<keyword evidence="3" id="KW-0408">Iron</keyword>